<evidence type="ECO:0000313" key="3">
    <source>
        <dbReference type="Proteomes" id="UP000002408"/>
    </source>
</evidence>
<name>A7IAK0_METB6</name>
<dbReference type="InterPro" id="IPR004968">
    <property type="entry name" value="DNA_primase/NTPase_C"/>
</dbReference>
<keyword evidence="3" id="KW-1185">Reference proteome</keyword>
<dbReference type="AlphaFoldDB" id="A7IAK0"/>
<protein>
    <recommendedName>
        <fullName evidence="1">DNA primase/nucleoside triphosphatase C-terminal domain-containing protein</fullName>
    </recommendedName>
</protein>
<gene>
    <name evidence="2" type="ordered locus">Mboo_2247</name>
</gene>
<accession>A7IAK0</accession>
<dbReference type="Pfam" id="PF03288">
    <property type="entry name" value="Pox_D5"/>
    <property type="match status" value="1"/>
</dbReference>
<dbReference type="STRING" id="456442.Mboo_2247"/>
<dbReference type="RefSeq" id="WP_012107821.1">
    <property type="nucleotide sequence ID" value="NC_009712.1"/>
</dbReference>
<sequence length="141" mass="16553">MRLSAMYPLDIIQEQEKRIQSLEKELTELRQGLAAVHDYFLQIRAQADEQSISAEINLGIVRPLKEDDAEFEGIWDFHEKMLVSDPKGTVPLDIMYDTYAQFCRKSNKKPVDKDAFEYLLPQMENPRPVVFRGKWQGCRFR</sequence>
<dbReference type="KEGG" id="mbn:Mboo_2247"/>
<dbReference type="GeneID" id="5409935"/>
<dbReference type="Proteomes" id="UP000002408">
    <property type="component" value="Chromosome"/>
</dbReference>
<organism evidence="2 3">
    <name type="scientific">Methanoregula boonei (strain DSM 21154 / JCM 14090 / 6A8)</name>
    <dbReference type="NCBI Taxonomy" id="456442"/>
    <lineage>
        <taxon>Archaea</taxon>
        <taxon>Methanobacteriati</taxon>
        <taxon>Methanobacteriota</taxon>
        <taxon>Stenosarchaea group</taxon>
        <taxon>Methanomicrobia</taxon>
        <taxon>Methanomicrobiales</taxon>
        <taxon>Methanoregulaceae</taxon>
        <taxon>Methanoregula</taxon>
    </lineage>
</organism>
<dbReference type="OrthoDB" id="381089at2157"/>
<dbReference type="HOGENOM" id="CLU_1830595_0_0_2"/>
<evidence type="ECO:0000313" key="2">
    <source>
        <dbReference type="EMBL" id="ABS56761.1"/>
    </source>
</evidence>
<feature type="domain" description="DNA primase/nucleoside triphosphatase C-terminal" evidence="1">
    <location>
        <begin position="74"/>
        <end position="123"/>
    </location>
</feature>
<reference evidence="3" key="1">
    <citation type="journal article" date="2015" name="Microbiology">
        <title>Genome of Methanoregula boonei 6A8 reveals adaptations to oligotrophic peatland environments.</title>
        <authorList>
            <person name="Braeuer S."/>
            <person name="Cadillo-Quiroz H."/>
            <person name="Kyrpides N."/>
            <person name="Woyke T."/>
            <person name="Goodwin L."/>
            <person name="Detter C."/>
            <person name="Podell S."/>
            <person name="Yavitt J.B."/>
            <person name="Zinder S.H."/>
        </authorList>
    </citation>
    <scope>NUCLEOTIDE SEQUENCE [LARGE SCALE GENOMIC DNA]</scope>
    <source>
        <strain evidence="3">DSM 21154 / JCM 14090 / 6A8</strain>
    </source>
</reference>
<proteinExistence type="predicted"/>
<evidence type="ECO:0000259" key="1">
    <source>
        <dbReference type="Pfam" id="PF03288"/>
    </source>
</evidence>
<dbReference type="EMBL" id="CP000780">
    <property type="protein sequence ID" value="ABS56761.1"/>
    <property type="molecule type" value="Genomic_DNA"/>
</dbReference>